<organism evidence="1 2">
    <name type="scientific">Stereocaulon virgatum</name>
    <dbReference type="NCBI Taxonomy" id="373712"/>
    <lineage>
        <taxon>Eukaryota</taxon>
        <taxon>Fungi</taxon>
        <taxon>Dikarya</taxon>
        <taxon>Ascomycota</taxon>
        <taxon>Pezizomycotina</taxon>
        <taxon>Lecanoromycetes</taxon>
        <taxon>OSLEUM clade</taxon>
        <taxon>Lecanoromycetidae</taxon>
        <taxon>Lecanorales</taxon>
        <taxon>Lecanorineae</taxon>
        <taxon>Stereocaulaceae</taxon>
        <taxon>Stereocaulon</taxon>
    </lineage>
</organism>
<protein>
    <submittedName>
        <fullName evidence="1">Uncharacterized protein</fullName>
    </submittedName>
</protein>
<sequence length="127" mass="14306">MVCSHDLGRYDETSIMIDVDEVIATCSISRQVRIFRTCNDGDIGPPIRISFRLIPTSASASASTFINNESANDVAAQTPCLFSVQAMEGNKRRPLQLNLWYGFEIWLLLDQDTLPAKMLPPLYFLFM</sequence>
<dbReference type="Proteomes" id="UP001590950">
    <property type="component" value="Unassembled WGS sequence"/>
</dbReference>
<keyword evidence="2" id="KW-1185">Reference proteome</keyword>
<gene>
    <name evidence="1" type="ORF">N7G274_000092</name>
</gene>
<reference evidence="1 2" key="1">
    <citation type="submission" date="2024-09" db="EMBL/GenBank/DDBJ databases">
        <title>Rethinking Asexuality: The Enigmatic Case of Functional Sexual Genes in Lepraria (Stereocaulaceae).</title>
        <authorList>
            <person name="Doellman M."/>
            <person name="Sun Y."/>
            <person name="Barcenas-Pena A."/>
            <person name="Lumbsch H.T."/>
            <person name="Grewe F."/>
        </authorList>
    </citation>
    <scope>NUCLEOTIDE SEQUENCE [LARGE SCALE GENOMIC DNA]</scope>
    <source>
        <strain evidence="1 2">Mercado 3170</strain>
    </source>
</reference>
<accession>A0ABR4ATX4</accession>
<evidence type="ECO:0000313" key="2">
    <source>
        <dbReference type="Proteomes" id="UP001590950"/>
    </source>
</evidence>
<evidence type="ECO:0000313" key="1">
    <source>
        <dbReference type="EMBL" id="KAL2048181.1"/>
    </source>
</evidence>
<dbReference type="EMBL" id="JBEFKJ010000001">
    <property type="protein sequence ID" value="KAL2048181.1"/>
    <property type="molecule type" value="Genomic_DNA"/>
</dbReference>
<name>A0ABR4ATX4_9LECA</name>
<proteinExistence type="predicted"/>
<comment type="caution">
    <text evidence="1">The sequence shown here is derived from an EMBL/GenBank/DDBJ whole genome shotgun (WGS) entry which is preliminary data.</text>
</comment>